<keyword evidence="1" id="KW-0732">Signal</keyword>
<reference evidence="3" key="1">
    <citation type="submission" date="2016-10" db="EMBL/GenBank/DDBJ databases">
        <authorList>
            <person name="Varghese N."/>
        </authorList>
    </citation>
    <scope>NUCLEOTIDE SEQUENCE [LARGE SCALE GENOMIC DNA]</scope>
    <source>
        <strain evidence="3">DSM 18820</strain>
    </source>
</reference>
<feature type="chain" id="PRO_5010162526" description="Lipoprotein" evidence="1">
    <location>
        <begin position="24"/>
        <end position="50"/>
    </location>
</feature>
<dbReference type="PROSITE" id="PS51257">
    <property type="entry name" value="PROKAR_LIPOPROTEIN"/>
    <property type="match status" value="1"/>
</dbReference>
<feature type="signal peptide" evidence="1">
    <location>
        <begin position="1"/>
        <end position="23"/>
    </location>
</feature>
<evidence type="ECO:0000256" key="1">
    <source>
        <dbReference type="SAM" id="SignalP"/>
    </source>
</evidence>
<organism evidence="2 3">
    <name type="scientific">Pontibacter akesuensis</name>
    <dbReference type="NCBI Taxonomy" id="388950"/>
    <lineage>
        <taxon>Bacteria</taxon>
        <taxon>Pseudomonadati</taxon>
        <taxon>Bacteroidota</taxon>
        <taxon>Cytophagia</taxon>
        <taxon>Cytophagales</taxon>
        <taxon>Hymenobacteraceae</taxon>
        <taxon>Pontibacter</taxon>
    </lineage>
</organism>
<name>A0A1I7G986_9BACT</name>
<dbReference type="Proteomes" id="UP000182491">
    <property type="component" value="Unassembled WGS sequence"/>
</dbReference>
<accession>A0A1I7G986</accession>
<evidence type="ECO:0000313" key="3">
    <source>
        <dbReference type="Proteomes" id="UP000182491"/>
    </source>
</evidence>
<proteinExistence type="predicted"/>
<dbReference type="AlphaFoldDB" id="A0A1I7G986"/>
<dbReference type="RefSeq" id="WP_157578088.1">
    <property type="nucleotide sequence ID" value="NZ_BMXC01000001.1"/>
</dbReference>
<evidence type="ECO:0000313" key="2">
    <source>
        <dbReference type="EMBL" id="SFU45003.1"/>
    </source>
</evidence>
<protein>
    <recommendedName>
        <fullName evidence="4">Lipoprotein</fullName>
    </recommendedName>
</protein>
<keyword evidence="3" id="KW-1185">Reference proteome</keyword>
<dbReference type="EMBL" id="FPCA01000001">
    <property type="protein sequence ID" value="SFU45003.1"/>
    <property type="molecule type" value="Genomic_DNA"/>
</dbReference>
<evidence type="ECO:0008006" key="4">
    <source>
        <dbReference type="Google" id="ProtNLM"/>
    </source>
</evidence>
<sequence length="50" mass="5610">MKAFLPKLLLFVFVVALFSSCQSQYGCPAYASAKDKPLNKPTFLKDLGRR</sequence>
<gene>
    <name evidence="2" type="ORF">SAMN04487941_0838</name>
</gene>